<protein>
    <recommendedName>
        <fullName evidence="2">DUF6785 domain-containing protein</fullName>
    </recommendedName>
</protein>
<gene>
    <name evidence="3" type="ORF">METZ01_LOCUS270274</name>
</gene>
<feature type="non-terminal residue" evidence="3">
    <location>
        <position position="391"/>
    </location>
</feature>
<feature type="transmembrane region" description="Helical" evidence="1">
    <location>
        <begin position="235"/>
        <end position="257"/>
    </location>
</feature>
<evidence type="ECO:0000259" key="2">
    <source>
        <dbReference type="Pfam" id="PF20581"/>
    </source>
</evidence>
<dbReference type="InterPro" id="IPR046712">
    <property type="entry name" value="DUF6785"/>
</dbReference>
<proteinExistence type="predicted"/>
<feature type="transmembrane region" description="Helical" evidence="1">
    <location>
        <begin position="175"/>
        <end position="196"/>
    </location>
</feature>
<keyword evidence="1" id="KW-0472">Membrane</keyword>
<reference evidence="3" key="1">
    <citation type="submission" date="2018-05" db="EMBL/GenBank/DDBJ databases">
        <authorList>
            <person name="Lanie J.A."/>
            <person name="Ng W.-L."/>
            <person name="Kazmierczak K.M."/>
            <person name="Andrzejewski T.M."/>
            <person name="Davidsen T.M."/>
            <person name="Wayne K.J."/>
            <person name="Tettelin H."/>
            <person name="Glass J.I."/>
            <person name="Rusch D."/>
            <person name="Podicherti R."/>
            <person name="Tsui H.-C.T."/>
            <person name="Winkler M.E."/>
        </authorList>
    </citation>
    <scope>NUCLEOTIDE SEQUENCE</scope>
</reference>
<keyword evidence="1" id="KW-0812">Transmembrane</keyword>
<sequence>MSATPDGTTPSSSQLHATADRRPDLRLTYRSVLLGLLLAMIVAVWVPYCMYIMRGPRMTLSHMSVATLILFFFMIFCVQIPLQKWKSRWAFSTSELMIMFSMTLLASTIPGKAFVDYFLGLVGTPNYYASPENRWVDVFFEFLPDWLIVEAGAARMFYEGTGSSGVTWGEWIIPMFWWLNLLATMFLVTSCVTVIFRRQWVEYERLAFPLVRIPMELIDKVGGGKGIPDFMRGRFFWAGFTVTLALLLWNCVSYFGWVPPIPIGTQYRTTVTLTHSIPPITVQFNIFAMCFAFFADLTVLFSIWFFYLLAILEIGVLNQLGISASGGAGGAAWAVKSQHFGGFWIFVLWGFWVARHHLRDVFGKALGRRPEVDDSDELFSYRMALIGLAAG</sequence>
<dbReference type="AlphaFoldDB" id="A0A382JZ27"/>
<feature type="transmembrane region" description="Helical" evidence="1">
    <location>
        <begin position="31"/>
        <end position="53"/>
    </location>
</feature>
<dbReference type="Pfam" id="PF20581">
    <property type="entry name" value="DUF6785"/>
    <property type="match status" value="1"/>
</dbReference>
<feature type="transmembrane region" description="Helical" evidence="1">
    <location>
        <begin position="59"/>
        <end position="82"/>
    </location>
</feature>
<feature type="domain" description="DUF6785" evidence="2">
    <location>
        <begin position="28"/>
        <end position="391"/>
    </location>
</feature>
<keyword evidence="1" id="KW-1133">Transmembrane helix</keyword>
<evidence type="ECO:0000313" key="3">
    <source>
        <dbReference type="EMBL" id="SVC17420.1"/>
    </source>
</evidence>
<dbReference type="EMBL" id="UINC01077365">
    <property type="protein sequence ID" value="SVC17420.1"/>
    <property type="molecule type" value="Genomic_DNA"/>
</dbReference>
<organism evidence="3">
    <name type="scientific">marine metagenome</name>
    <dbReference type="NCBI Taxonomy" id="408172"/>
    <lineage>
        <taxon>unclassified sequences</taxon>
        <taxon>metagenomes</taxon>
        <taxon>ecological metagenomes</taxon>
    </lineage>
</organism>
<evidence type="ECO:0000256" key="1">
    <source>
        <dbReference type="SAM" id="Phobius"/>
    </source>
</evidence>
<name>A0A382JZ27_9ZZZZ</name>
<feature type="transmembrane region" description="Helical" evidence="1">
    <location>
        <begin position="89"/>
        <end position="109"/>
    </location>
</feature>
<accession>A0A382JZ27</accession>
<feature type="transmembrane region" description="Helical" evidence="1">
    <location>
        <begin position="341"/>
        <end position="358"/>
    </location>
</feature>